<accession>F8B2Y4</accession>
<feature type="transmembrane region" description="Helical" evidence="1">
    <location>
        <begin position="67"/>
        <end position="90"/>
    </location>
</feature>
<feature type="transmembrane region" description="Helical" evidence="1">
    <location>
        <begin position="159"/>
        <end position="181"/>
    </location>
</feature>
<reference evidence="2" key="2">
    <citation type="submission" date="2011-05" db="EMBL/GenBank/DDBJ databases">
        <title>Complete sequence of chromosome of Frankia symbiont of Datisca glomerata.</title>
        <authorList>
            <consortium name="US DOE Joint Genome Institute"/>
            <person name="Lucas S."/>
            <person name="Han J."/>
            <person name="Lapidus A."/>
            <person name="Cheng J.-F."/>
            <person name="Goodwin L."/>
            <person name="Pitluck S."/>
            <person name="Peters L."/>
            <person name="Mikhailova N."/>
            <person name="Chertkov O."/>
            <person name="Teshima H."/>
            <person name="Han C."/>
            <person name="Tapia R."/>
            <person name="Land M."/>
            <person name="Hauser L."/>
            <person name="Kyrpides N."/>
            <person name="Ivanova N."/>
            <person name="Pagani I."/>
            <person name="Berry A."/>
            <person name="Pawlowski K."/>
            <person name="Persson T."/>
            <person name="Vanden Heuvel B."/>
            <person name="Benson D."/>
            <person name="Woyke T."/>
        </authorList>
    </citation>
    <scope>NUCLEOTIDE SEQUENCE [LARGE SCALE GENOMIC DNA]</scope>
    <source>
        <strain evidence="2">Dg1</strain>
    </source>
</reference>
<feature type="transmembrane region" description="Helical" evidence="1">
    <location>
        <begin position="188"/>
        <end position="206"/>
    </location>
</feature>
<dbReference type="PANTHER" id="PTHR37305:SF1">
    <property type="entry name" value="MEMBRANE PROTEIN"/>
    <property type="match status" value="1"/>
</dbReference>
<dbReference type="AlphaFoldDB" id="F8B2Y4"/>
<sequence precursor="true">MTAALRAEWIKLGRSRFFFGTLAAVVSVAALGAILTMLSIGRRDYDGVPVTATAMSRPDGVMQGLEAVSILLGVVGLAVTAAVIGADYTQGTLRNQLMAQPHRLRLLTGKCLALVTFIMTMIAAATVVAAAASFAIAPIRGVDTAAWHSLAGLTEIGKGYLNVLASSLGYATLGLLAGVVFRSPAAAVSVAVAYALPLEMLVSRIFSPAESWLPARLMDTLASGAQGYRIAYEAAGLRILVFCAAAVAAALVLFARRDVTS</sequence>
<feature type="transmembrane region" description="Helical" evidence="1">
    <location>
        <begin position="17"/>
        <end position="40"/>
    </location>
</feature>
<dbReference type="Proteomes" id="UP000001549">
    <property type="component" value="Chromosome"/>
</dbReference>
<evidence type="ECO:0000256" key="1">
    <source>
        <dbReference type="SAM" id="Phobius"/>
    </source>
</evidence>
<protein>
    <recommendedName>
        <fullName evidence="4">ABC transporter permease</fullName>
    </recommendedName>
</protein>
<gene>
    <name evidence="2" type="ordered locus">FsymDg_1508</name>
</gene>
<evidence type="ECO:0008006" key="4">
    <source>
        <dbReference type="Google" id="ProtNLM"/>
    </source>
</evidence>
<dbReference type="PANTHER" id="PTHR37305">
    <property type="entry name" value="INTEGRAL MEMBRANE PROTEIN-RELATED"/>
    <property type="match status" value="1"/>
</dbReference>
<feature type="transmembrane region" description="Helical" evidence="1">
    <location>
        <begin position="111"/>
        <end position="139"/>
    </location>
</feature>
<reference evidence="2" key="1">
    <citation type="journal article" date="2011" name="J. Bacteriol.">
        <title>Genome sequence of 'Candidatus Frankia datiscae' Dg1, the uncultured microsymbiont from nitrogen-fixing root nodules of the dicot Datisca glomerata.</title>
        <authorList>
            <person name="Persson T."/>
            <person name="Benson D.R."/>
            <person name="Normand P."/>
            <person name="Vanden Heuvel B."/>
            <person name="Pujic P."/>
            <person name="Chertkov O."/>
            <person name="Teshima H."/>
            <person name="Bruce D.C."/>
            <person name="Detter C."/>
            <person name="Tapia R."/>
            <person name="Han S."/>
            <person name="Han J."/>
            <person name="Woyke T."/>
            <person name="Pitluck S."/>
            <person name="Pennacchio L."/>
            <person name="Nolan M."/>
            <person name="Ivanova N."/>
            <person name="Pati A."/>
            <person name="Land M.L."/>
            <person name="Pawlowski K."/>
            <person name="Berry A.M."/>
        </authorList>
    </citation>
    <scope>NUCLEOTIDE SEQUENCE</scope>
    <source>
        <strain evidence="2">Dg1</strain>
    </source>
</reference>
<dbReference type="STRING" id="656024.FsymDg_1508"/>
<name>F8B2Y4_9ACTN</name>
<keyword evidence="1" id="KW-0472">Membrane</keyword>
<dbReference type="Pfam" id="PF12730">
    <property type="entry name" value="ABC2_membrane_4"/>
    <property type="match status" value="1"/>
</dbReference>
<dbReference type="KEGG" id="fsy:FsymDg_1508"/>
<keyword evidence="3" id="KW-1185">Reference proteome</keyword>
<feature type="transmembrane region" description="Helical" evidence="1">
    <location>
        <begin position="235"/>
        <end position="255"/>
    </location>
</feature>
<evidence type="ECO:0000313" key="3">
    <source>
        <dbReference type="Proteomes" id="UP000001549"/>
    </source>
</evidence>
<organism evidence="2 3">
    <name type="scientific">Candidatus Protofrankia datiscae</name>
    <dbReference type="NCBI Taxonomy" id="2716812"/>
    <lineage>
        <taxon>Bacteria</taxon>
        <taxon>Bacillati</taxon>
        <taxon>Actinomycetota</taxon>
        <taxon>Actinomycetes</taxon>
        <taxon>Frankiales</taxon>
        <taxon>Frankiaceae</taxon>
        <taxon>Protofrankia</taxon>
    </lineage>
</organism>
<dbReference type="EMBL" id="CP002801">
    <property type="protein sequence ID" value="AEH08968.1"/>
    <property type="molecule type" value="Genomic_DNA"/>
</dbReference>
<keyword evidence="1" id="KW-0812">Transmembrane</keyword>
<proteinExistence type="predicted"/>
<dbReference type="eggNOG" id="COG1277">
    <property type="taxonomic scope" value="Bacteria"/>
</dbReference>
<dbReference type="HOGENOM" id="CLU_092425_0_0_11"/>
<keyword evidence="1" id="KW-1133">Transmembrane helix</keyword>
<evidence type="ECO:0000313" key="2">
    <source>
        <dbReference type="EMBL" id="AEH08968.1"/>
    </source>
</evidence>